<gene>
    <name evidence="5" type="ORF">GCM10017772_48110</name>
</gene>
<comment type="caution">
    <text evidence="5">The sequence shown here is derived from an EMBL/GenBank/DDBJ whole genome shotgun (WGS) entry which is preliminary data.</text>
</comment>
<dbReference type="InterPro" id="IPR057326">
    <property type="entry name" value="KR_dom"/>
</dbReference>
<reference evidence="5" key="1">
    <citation type="journal article" date="2014" name="Int. J. Syst. Evol. Microbiol.">
        <title>Complete genome sequence of Corynebacterium casei LMG S-19264T (=DSM 44701T), isolated from a smear-ripened cheese.</title>
        <authorList>
            <consortium name="US DOE Joint Genome Institute (JGI-PGF)"/>
            <person name="Walter F."/>
            <person name="Albersmeier A."/>
            <person name="Kalinowski J."/>
            <person name="Ruckert C."/>
        </authorList>
    </citation>
    <scope>NUCLEOTIDE SEQUENCE</scope>
    <source>
        <strain evidence="5">CGMCC 4.7398</strain>
    </source>
</reference>
<dbReference type="PRINTS" id="PR00080">
    <property type="entry name" value="SDRFAMILY"/>
</dbReference>
<dbReference type="SUPFAM" id="SSF51735">
    <property type="entry name" value="NAD(P)-binding Rossmann-fold domains"/>
    <property type="match status" value="1"/>
</dbReference>
<name>A0A919L2E5_9MICO</name>
<organism evidence="5 6">
    <name type="scientific">Promicromonospora soli</name>
    <dbReference type="NCBI Taxonomy" id="2035533"/>
    <lineage>
        <taxon>Bacteria</taxon>
        <taxon>Bacillati</taxon>
        <taxon>Actinomycetota</taxon>
        <taxon>Actinomycetes</taxon>
        <taxon>Micrococcales</taxon>
        <taxon>Promicromonosporaceae</taxon>
        <taxon>Promicromonospora</taxon>
    </lineage>
</organism>
<dbReference type="PANTHER" id="PTHR45024:SF2">
    <property type="entry name" value="SCP2 DOMAIN-CONTAINING PROTEIN"/>
    <property type="match status" value="1"/>
</dbReference>
<comment type="similarity">
    <text evidence="1 3">Belongs to the short-chain dehydrogenases/reductases (SDR) family.</text>
</comment>
<dbReference type="PROSITE" id="PS00061">
    <property type="entry name" value="ADH_SHORT"/>
    <property type="match status" value="1"/>
</dbReference>
<dbReference type="Pfam" id="PF00106">
    <property type="entry name" value="adh_short"/>
    <property type="match status" value="1"/>
</dbReference>
<protein>
    <submittedName>
        <fullName evidence="5">Dehydrogenase</fullName>
    </submittedName>
</protein>
<dbReference type="InterPro" id="IPR002347">
    <property type="entry name" value="SDR_fam"/>
</dbReference>
<dbReference type="InterPro" id="IPR020904">
    <property type="entry name" value="Sc_DH/Rdtase_CS"/>
</dbReference>
<evidence type="ECO:0000259" key="4">
    <source>
        <dbReference type="SMART" id="SM00822"/>
    </source>
</evidence>
<dbReference type="AlphaFoldDB" id="A0A919L2E5"/>
<dbReference type="PANTHER" id="PTHR45024">
    <property type="entry name" value="DEHYDROGENASES, SHORT CHAIN"/>
    <property type="match status" value="1"/>
</dbReference>
<keyword evidence="2" id="KW-0560">Oxidoreductase</keyword>
<keyword evidence="6" id="KW-1185">Reference proteome</keyword>
<dbReference type="FunFam" id="3.40.50.720:FF:000084">
    <property type="entry name" value="Short-chain dehydrogenase reductase"/>
    <property type="match status" value="1"/>
</dbReference>
<evidence type="ECO:0000313" key="6">
    <source>
        <dbReference type="Proteomes" id="UP000627369"/>
    </source>
</evidence>
<dbReference type="InterPro" id="IPR051687">
    <property type="entry name" value="Peroxisomal_Beta-Oxidation"/>
</dbReference>
<dbReference type="EMBL" id="BNAS01000012">
    <property type="protein sequence ID" value="GHH80306.1"/>
    <property type="molecule type" value="Genomic_DNA"/>
</dbReference>
<dbReference type="Proteomes" id="UP000627369">
    <property type="component" value="Unassembled WGS sequence"/>
</dbReference>
<evidence type="ECO:0000256" key="1">
    <source>
        <dbReference type="ARBA" id="ARBA00006484"/>
    </source>
</evidence>
<evidence type="ECO:0000256" key="2">
    <source>
        <dbReference type="ARBA" id="ARBA00023002"/>
    </source>
</evidence>
<dbReference type="Gene3D" id="3.40.50.720">
    <property type="entry name" value="NAD(P)-binding Rossmann-like Domain"/>
    <property type="match status" value="1"/>
</dbReference>
<evidence type="ECO:0000256" key="3">
    <source>
        <dbReference type="RuleBase" id="RU000363"/>
    </source>
</evidence>
<dbReference type="SMART" id="SM00822">
    <property type="entry name" value="PKS_KR"/>
    <property type="match status" value="1"/>
</dbReference>
<dbReference type="InterPro" id="IPR036291">
    <property type="entry name" value="NAD(P)-bd_dom_sf"/>
</dbReference>
<evidence type="ECO:0000313" key="5">
    <source>
        <dbReference type="EMBL" id="GHH80306.1"/>
    </source>
</evidence>
<proteinExistence type="inferred from homology"/>
<feature type="domain" description="Ketoreductase" evidence="4">
    <location>
        <begin position="23"/>
        <end position="205"/>
    </location>
</feature>
<sequence>MSGQMKEQGVSEQGSESIELTGKVAIVTGSGQGLGLAYAKALAQAGAKVVVNDVDGAAAERAVKAITEAGGTAVAVVAPVGPTSTADLLVQTAVEEFGRLDVLVANAGVIRDRVLWKMEDADFDVVVATHLRGTFTTVRAAATRLREQGEGGRIVVVGSPAGQHGNFGQTSYAAAKAGVVAMARTWSLELARAQVTVNVVIPTAITAMTATIPVYREVAEAYERGETLPRVVRQEHALGGPEDVAPLVVWLASDRSADVTGQAIGVGGDKLSLYSYSEELAVTYREGGWSAEAIAEAWPTAFAPSAQTSGITLPPLDAGVPAQ</sequence>
<accession>A0A919L2E5</accession>
<dbReference type="GO" id="GO:0016491">
    <property type="term" value="F:oxidoreductase activity"/>
    <property type="evidence" value="ECO:0007669"/>
    <property type="project" value="UniProtKB-KW"/>
</dbReference>
<reference evidence="5" key="2">
    <citation type="submission" date="2020-09" db="EMBL/GenBank/DDBJ databases">
        <authorList>
            <person name="Sun Q."/>
            <person name="Zhou Y."/>
        </authorList>
    </citation>
    <scope>NUCLEOTIDE SEQUENCE</scope>
    <source>
        <strain evidence="5">CGMCC 4.7398</strain>
    </source>
</reference>
<dbReference type="PRINTS" id="PR00081">
    <property type="entry name" value="GDHRDH"/>
</dbReference>